<feature type="region of interest" description="Disordered" evidence="1">
    <location>
        <begin position="752"/>
        <end position="816"/>
    </location>
</feature>
<dbReference type="OrthoDB" id="5478169at2"/>
<feature type="compositionally biased region" description="Basic and acidic residues" evidence="1">
    <location>
        <begin position="135"/>
        <end position="156"/>
    </location>
</feature>
<keyword evidence="3" id="KW-1185">Reference proteome</keyword>
<feature type="compositionally biased region" description="Pro residues" evidence="1">
    <location>
        <begin position="12"/>
        <end position="26"/>
    </location>
</feature>
<feature type="region of interest" description="Disordered" evidence="1">
    <location>
        <begin position="360"/>
        <end position="380"/>
    </location>
</feature>
<organism evidence="2 3">
    <name type="scientific">Myxococcus xanthus (strain DK1622)</name>
    <dbReference type="NCBI Taxonomy" id="246197"/>
    <lineage>
        <taxon>Bacteria</taxon>
        <taxon>Pseudomonadati</taxon>
        <taxon>Myxococcota</taxon>
        <taxon>Myxococcia</taxon>
        <taxon>Myxococcales</taxon>
        <taxon>Cystobacterineae</taxon>
        <taxon>Myxococcaceae</taxon>
        <taxon>Myxococcus</taxon>
    </lineage>
</organism>
<sequence>MPPPKVDTQKPRIPPTPVAPPTPPPALEQKKPAADAKKTADTARREAAKAQAQALRDAKKARDAEQVNKEAQKEKAEAEKALEKVRKSRESVSPRQGEQAQRPADSTRLPPSDERVRDAEDRVSRATARAAETSQDARDGLERAETSRRVALEKADTALSAQKTANASAKQAGQPEPFPKANEVRDVYDAGSLSKKDQQKLLGASVPVTPEEAARADVRHIDDAVKNAKHSNEGPVAGAEELRKQLALNPDPAYRAALWKETKPQRDAFVNAQVNDRSLHHSKKPELMKSLAQGADMAGQGARKELATQLLSASKSKSLDGVGEPGRSLKENAKDPAVAKLGGEMVQQLRAAKRYQAADSLSNLDPAIKTQSKPSKLDQELQSEVALNSVSAERDGLNARQKLLDQETRTTARQTLDDIAKNPKSKAPFNVEPGATKDHAVLVRKDKDGKVTERLELSFQGDKVKVDSTKVDKSGEARRSIFESEEPGGPSTAIDARWKQDAAAPPPSREELAEGKVKGASYAETKFQVGPSASQTTTQRAPDGSLTETKKTFSQINKGDHVTGRFGEFMETVPSDKMDVTTTVIPPPGAKDEQGKPAKATVTESSSYSQGDRLRLTRTSTKAVDCPAKADRPAGAKELEKVRKESIQADDAAPRSYVLEKAGDGELNTQTFFEGQPNVTLVTRKKLEGNTVTETTEGRLPKPAQKGEDVELVDVKSTTTRTYNNQGLITASHSDQTDVTGIRRVKDFQRTETRNAKGEVEVTERTTGSEEGGGKPKRTYEQSLTTAQTPKEPQVVHAQSKLTGPEGTAEASIPPERVMVNGKSFDGPNQLKQDLPPAQAALGAYAVNGLQNELNHFTQLSALHTQALKDTPEAPESEGMGVAGDASEYGLARLAKEANSRAANAQGKPDPADNPKFFSLKPEDAFKQELTLNLNRNERLSVGMVGGFQVAAGINDIVSGVGDFKKALDEQNLLSFKGARELATAGADVLGGAVGVVEGVGLMRFAAKGSGTTISPSGLPGPLNGRVNPIKFAEWSGRLNAAVGVISGGLSVAEGISKDDTYQVALGAVQAGGALAGYFGTAAAAGALGGPAGVAVALSVGMVTIGVGSVIERERAHALAEQRI</sequence>
<feature type="compositionally biased region" description="Polar residues" evidence="1">
    <location>
        <begin position="781"/>
        <end position="791"/>
    </location>
</feature>
<name>Q1DAI4_MYXXD</name>
<dbReference type="eggNOG" id="COG3064">
    <property type="taxonomic scope" value="Bacteria"/>
</dbReference>
<dbReference type="HOGENOM" id="CLU_279897_0_0_7"/>
<feature type="compositionally biased region" description="Polar residues" evidence="1">
    <location>
        <begin position="159"/>
        <end position="171"/>
    </location>
</feature>
<dbReference type="GeneID" id="41359517"/>
<proteinExistence type="predicted"/>
<evidence type="ECO:0000256" key="1">
    <source>
        <dbReference type="SAM" id="MobiDB-lite"/>
    </source>
</evidence>
<feature type="region of interest" description="Disordered" evidence="1">
    <location>
        <begin position="462"/>
        <end position="648"/>
    </location>
</feature>
<feature type="compositionally biased region" description="Basic and acidic residues" evidence="1">
    <location>
        <begin position="752"/>
        <end position="780"/>
    </location>
</feature>
<feature type="compositionally biased region" description="Polar residues" evidence="1">
    <location>
        <begin position="531"/>
        <end position="540"/>
    </location>
</feature>
<protein>
    <submittedName>
        <fullName evidence="2">Uncharacterized protein</fullName>
    </submittedName>
</protein>
<feature type="compositionally biased region" description="Basic and acidic residues" evidence="1">
    <location>
        <begin position="508"/>
        <end position="517"/>
    </location>
</feature>
<gene>
    <name evidence="2" type="ordered locus">MXAN_2112</name>
</gene>
<reference evidence="2 3" key="1">
    <citation type="journal article" date="2006" name="Proc. Natl. Acad. Sci. U.S.A.">
        <title>Evolution of sensory complexity recorded in a myxobacterial genome.</title>
        <authorList>
            <person name="Goldman B.S."/>
            <person name="Nierman W.C."/>
            <person name="Kaiser D."/>
            <person name="Slater S.C."/>
            <person name="Durkin A.S."/>
            <person name="Eisen J.A."/>
            <person name="Ronning C.M."/>
            <person name="Barbazuk W.B."/>
            <person name="Blanchard M."/>
            <person name="Field C."/>
            <person name="Halling C."/>
            <person name="Hinkle G."/>
            <person name="Iartchuk O."/>
            <person name="Kim H.S."/>
            <person name="Mackenzie C."/>
            <person name="Madupu R."/>
            <person name="Miller N."/>
            <person name="Shvartsbeyn A."/>
            <person name="Sullivan S.A."/>
            <person name="Vaudin M."/>
            <person name="Wiegand R."/>
            <person name="Kaplan H.B."/>
        </authorList>
    </citation>
    <scope>NUCLEOTIDE SEQUENCE [LARGE SCALE GENOMIC DNA]</scope>
    <source>
        <strain evidence="3">DK1622</strain>
    </source>
</reference>
<feature type="compositionally biased region" description="Basic and acidic residues" evidence="1">
    <location>
        <begin position="462"/>
        <end position="482"/>
    </location>
</feature>
<dbReference type="EMBL" id="CP000113">
    <property type="protein sequence ID" value="ABF91750.1"/>
    <property type="molecule type" value="Genomic_DNA"/>
</dbReference>
<dbReference type="AlphaFoldDB" id="Q1DAI4"/>
<feature type="region of interest" description="Disordered" evidence="1">
    <location>
        <begin position="898"/>
        <end position="917"/>
    </location>
</feature>
<evidence type="ECO:0000313" key="3">
    <source>
        <dbReference type="Proteomes" id="UP000002402"/>
    </source>
</evidence>
<evidence type="ECO:0000313" key="2">
    <source>
        <dbReference type="EMBL" id="ABF91750.1"/>
    </source>
</evidence>
<feature type="compositionally biased region" description="Basic and acidic residues" evidence="1">
    <location>
        <begin position="628"/>
        <end position="647"/>
    </location>
</feature>
<feature type="region of interest" description="Disordered" evidence="1">
    <location>
        <begin position="406"/>
        <end position="447"/>
    </location>
</feature>
<feature type="compositionally biased region" description="Basic and acidic residues" evidence="1">
    <location>
        <begin position="111"/>
        <end position="124"/>
    </location>
</feature>
<feature type="region of interest" description="Disordered" evidence="1">
    <location>
        <begin position="275"/>
        <end position="336"/>
    </location>
</feature>
<feature type="compositionally biased region" description="Basic and acidic residues" evidence="1">
    <location>
        <begin position="435"/>
        <end position="447"/>
    </location>
</feature>
<dbReference type="EnsemblBacteria" id="ABF91750">
    <property type="protein sequence ID" value="ABF91750"/>
    <property type="gene ID" value="MXAN_2112"/>
</dbReference>
<feature type="region of interest" description="Disordered" evidence="1">
    <location>
        <begin position="1"/>
        <end position="182"/>
    </location>
</feature>
<dbReference type="Proteomes" id="UP000002402">
    <property type="component" value="Chromosome"/>
</dbReference>
<dbReference type="KEGG" id="mxa:MXAN_2112"/>
<feature type="compositionally biased region" description="Basic and acidic residues" evidence="1">
    <location>
        <begin position="56"/>
        <end position="92"/>
    </location>
</feature>
<dbReference type="RefSeq" id="WP_011552194.1">
    <property type="nucleotide sequence ID" value="NC_008095.1"/>
</dbReference>
<feature type="compositionally biased region" description="Basic and acidic residues" evidence="1">
    <location>
        <begin position="28"/>
        <end position="48"/>
    </location>
</feature>
<feature type="compositionally biased region" description="Basic and acidic residues" evidence="1">
    <location>
        <begin position="406"/>
        <end position="421"/>
    </location>
</feature>
<accession>Q1DAI4</accession>